<feature type="compositionally biased region" description="Basic residues" evidence="1">
    <location>
        <begin position="62"/>
        <end position="72"/>
    </location>
</feature>
<evidence type="ECO:0000256" key="1">
    <source>
        <dbReference type="SAM" id="MobiDB-lite"/>
    </source>
</evidence>
<dbReference type="EMBL" id="ML737130">
    <property type="protein sequence ID" value="KAE8343265.1"/>
    <property type="molecule type" value="Genomic_DNA"/>
</dbReference>
<name>A0A5N6YCQ7_9EURO</name>
<evidence type="ECO:0000313" key="2">
    <source>
        <dbReference type="EMBL" id="KAE8343265.1"/>
    </source>
</evidence>
<dbReference type="AlphaFoldDB" id="A0A5N6YCQ7"/>
<feature type="region of interest" description="Disordered" evidence="1">
    <location>
        <begin position="57"/>
        <end position="96"/>
    </location>
</feature>
<reference evidence="2" key="1">
    <citation type="submission" date="2019-04" db="EMBL/GenBank/DDBJ databases">
        <title>Friends and foes A comparative genomics study of 23 Aspergillus species from section Flavi.</title>
        <authorList>
            <consortium name="DOE Joint Genome Institute"/>
            <person name="Kjaerbolling I."/>
            <person name="Vesth T."/>
            <person name="Frisvad J.C."/>
            <person name="Nybo J.L."/>
            <person name="Theobald S."/>
            <person name="Kildgaard S."/>
            <person name="Isbrandt T."/>
            <person name="Kuo A."/>
            <person name="Sato A."/>
            <person name="Lyhne E.K."/>
            <person name="Kogle M.E."/>
            <person name="Wiebenga A."/>
            <person name="Kun R.S."/>
            <person name="Lubbers R.J."/>
            <person name="Makela M.R."/>
            <person name="Barry K."/>
            <person name="Chovatia M."/>
            <person name="Clum A."/>
            <person name="Daum C."/>
            <person name="Haridas S."/>
            <person name="He G."/>
            <person name="LaButti K."/>
            <person name="Lipzen A."/>
            <person name="Mondo S."/>
            <person name="Riley R."/>
            <person name="Salamov A."/>
            <person name="Simmons B.A."/>
            <person name="Magnuson J.K."/>
            <person name="Henrissat B."/>
            <person name="Mortensen U.H."/>
            <person name="Larsen T.O."/>
            <person name="Devries R.P."/>
            <person name="Grigoriev I.V."/>
            <person name="Machida M."/>
            <person name="Baker S.E."/>
            <person name="Andersen M.R."/>
        </authorList>
    </citation>
    <scope>NUCLEOTIDE SEQUENCE</scope>
    <source>
        <strain evidence="2">CBS 117612</strain>
    </source>
</reference>
<proteinExistence type="predicted"/>
<organism evidence="2">
    <name type="scientific">Aspergillus arachidicola</name>
    <dbReference type="NCBI Taxonomy" id="656916"/>
    <lineage>
        <taxon>Eukaryota</taxon>
        <taxon>Fungi</taxon>
        <taxon>Dikarya</taxon>
        <taxon>Ascomycota</taxon>
        <taxon>Pezizomycotina</taxon>
        <taxon>Eurotiomycetes</taxon>
        <taxon>Eurotiomycetidae</taxon>
        <taxon>Eurotiales</taxon>
        <taxon>Aspergillaceae</taxon>
        <taxon>Aspergillus</taxon>
        <taxon>Aspergillus subgen. Circumdati</taxon>
    </lineage>
</organism>
<gene>
    <name evidence="2" type="ORF">BDV24DRAFT_129457</name>
</gene>
<protein>
    <submittedName>
        <fullName evidence="2">Uncharacterized protein</fullName>
    </submittedName>
</protein>
<accession>A0A5N6YCQ7</accession>
<sequence>MDRWSFFLFTGSLCEPSMGCLIVGCAFFYLEGMAECLLVYCLKGQSILSVDSTAWTLGSSSRPKRKNGRHKIVKTERDGETRLSKSTEGSTWKLDL</sequence>
<dbReference type="Proteomes" id="UP000325558">
    <property type="component" value="Unassembled WGS sequence"/>
</dbReference>
<feature type="compositionally biased region" description="Basic and acidic residues" evidence="1">
    <location>
        <begin position="73"/>
        <end position="85"/>
    </location>
</feature>